<dbReference type="GO" id="GO:0009228">
    <property type="term" value="P:thiamine biosynthetic process"/>
    <property type="evidence" value="ECO:0007669"/>
    <property type="project" value="UniProtKB-KW"/>
</dbReference>
<dbReference type="OrthoDB" id="9812206at2"/>
<dbReference type="RefSeq" id="WP_091495220.1">
    <property type="nucleotide sequence ID" value="NZ_FODJ01000002.1"/>
</dbReference>
<evidence type="ECO:0000256" key="3">
    <source>
        <dbReference type="ARBA" id="ARBA00022723"/>
    </source>
</evidence>
<dbReference type="STRING" id="872970.SAMN04488134_10299"/>
<sequence>MFNREWLKVYFILGSQNCAHNHSPLTILEQALQGGITCFQFREKGVRSKQGEAKVMLARQMQLLCREYQVPFIVNDDVDLAVLIGADGIHVGQDDQSIIEIRKEVPSKMVVGVSATNVEQARQAKADGADYLGVGPVFSTTTKEDAKQPIGLNGLEAVKDEVGNIPIVAIGGISLSNAQSIKSVGADGVSVISAISAATSPTSAVRALKAMFN</sequence>
<evidence type="ECO:0000256" key="7">
    <source>
        <dbReference type="ARBA" id="ARBA00047851"/>
    </source>
</evidence>
<keyword evidence="3 9" id="KW-0479">Metal-binding</keyword>
<comment type="cofactor">
    <cofactor evidence="9">
        <name>Mg(2+)</name>
        <dbReference type="ChEBI" id="CHEBI:18420"/>
    </cofactor>
    <text evidence="9">Binds 1 Mg(2+) ion per subunit.</text>
</comment>
<feature type="binding site" evidence="9">
    <location>
        <position position="143"/>
    </location>
    <ligand>
        <name>4-amino-2-methyl-5-(diphosphooxymethyl)pyrimidine</name>
        <dbReference type="ChEBI" id="CHEBI:57841"/>
    </ligand>
</feature>
<comment type="catalytic activity">
    <reaction evidence="6 9 10">
        <text>4-methyl-5-(2-phosphooxyethyl)-thiazole + 4-amino-2-methyl-5-(diphosphooxymethyl)pyrimidine + H(+) = thiamine phosphate + diphosphate</text>
        <dbReference type="Rhea" id="RHEA:22328"/>
        <dbReference type="ChEBI" id="CHEBI:15378"/>
        <dbReference type="ChEBI" id="CHEBI:33019"/>
        <dbReference type="ChEBI" id="CHEBI:37575"/>
        <dbReference type="ChEBI" id="CHEBI:57841"/>
        <dbReference type="ChEBI" id="CHEBI:58296"/>
        <dbReference type="EC" id="2.5.1.3"/>
    </reaction>
</comment>
<evidence type="ECO:0000259" key="12">
    <source>
        <dbReference type="Pfam" id="PF02581"/>
    </source>
</evidence>
<proteinExistence type="inferred from homology"/>
<dbReference type="InterPro" id="IPR036206">
    <property type="entry name" value="ThiamineP_synth_sf"/>
</dbReference>
<keyword evidence="4 9" id="KW-0460">Magnesium</keyword>
<keyword evidence="14" id="KW-1185">Reference proteome</keyword>
<reference evidence="13 14" key="1">
    <citation type="submission" date="2016-10" db="EMBL/GenBank/DDBJ databases">
        <authorList>
            <person name="de Groot N.N."/>
        </authorList>
    </citation>
    <scope>NUCLEOTIDE SEQUENCE [LARGE SCALE GENOMIC DNA]</scope>
    <source>
        <strain evidence="13 14">CGMCC 1.10434</strain>
    </source>
</reference>
<evidence type="ECO:0000256" key="11">
    <source>
        <dbReference type="RuleBase" id="RU004253"/>
    </source>
</evidence>
<feature type="binding site" evidence="9">
    <location>
        <position position="76"/>
    </location>
    <ligand>
        <name>Mg(2+)</name>
        <dbReference type="ChEBI" id="CHEBI:18420"/>
    </ligand>
</feature>
<feature type="binding site" evidence="9">
    <location>
        <position position="172"/>
    </location>
    <ligand>
        <name>2-[(2R,5Z)-2-carboxy-4-methylthiazol-5(2H)-ylidene]ethyl phosphate</name>
        <dbReference type="ChEBI" id="CHEBI:62899"/>
    </ligand>
</feature>
<dbReference type="PANTHER" id="PTHR20857:SF15">
    <property type="entry name" value="THIAMINE-PHOSPHATE SYNTHASE"/>
    <property type="match status" value="1"/>
</dbReference>
<keyword evidence="2 9" id="KW-0808">Transferase</keyword>
<evidence type="ECO:0000256" key="2">
    <source>
        <dbReference type="ARBA" id="ARBA00022679"/>
    </source>
</evidence>
<dbReference type="AlphaFoldDB" id="A0A1H8JXG6"/>
<comment type="catalytic activity">
    <reaction evidence="7 9 10">
        <text>2-(2-carboxy-4-methylthiazol-5-yl)ethyl phosphate + 4-amino-2-methyl-5-(diphosphooxymethyl)pyrimidine + 2 H(+) = thiamine phosphate + CO2 + diphosphate</text>
        <dbReference type="Rhea" id="RHEA:47848"/>
        <dbReference type="ChEBI" id="CHEBI:15378"/>
        <dbReference type="ChEBI" id="CHEBI:16526"/>
        <dbReference type="ChEBI" id="CHEBI:33019"/>
        <dbReference type="ChEBI" id="CHEBI:37575"/>
        <dbReference type="ChEBI" id="CHEBI:57841"/>
        <dbReference type="ChEBI" id="CHEBI:62890"/>
        <dbReference type="EC" id="2.5.1.3"/>
    </reaction>
</comment>
<gene>
    <name evidence="9" type="primary">thiE</name>
    <name evidence="13" type="ORF">SAMN04488134_10299</name>
</gene>
<dbReference type="Proteomes" id="UP000199300">
    <property type="component" value="Unassembled WGS sequence"/>
</dbReference>
<dbReference type="CDD" id="cd00564">
    <property type="entry name" value="TMP_TenI"/>
    <property type="match status" value="1"/>
</dbReference>
<keyword evidence="5 9" id="KW-0784">Thiamine biosynthesis</keyword>
<evidence type="ECO:0000256" key="4">
    <source>
        <dbReference type="ARBA" id="ARBA00022842"/>
    </source>
</evidence>
<dbReference type="Gene3D" id="3.20.20.70">
    <property type="entry name" value="Aldolase class I"/>
    <property type="match status" value="1"/>
</dbReference>
<protein>
    <recommendedName>
        <fullName evidence="9">Thiamine-phosphate synthase</fullName>
        <shortName evidence="9">TP synthase</shortName>
        <shortName evidence="9">TPS</shortName>
        <ecNumber evidence="9">2.5.1.3</ecNumber>
    </recommendedName>
    <alternativeName>
        <fullName evidence="9">Thiamine-phosphate pyrophosphorylase</fullName>
        <shortName evidence="9">TMP pyrophosphorylase</shortName>
        <shortName evidence="9">TMP-PPase</shortName>
    </alternativeName>
</protein>
<comment type="catalytic activity">
    <reaction evidence="8 9 10">
        <text>2-[(2R,5Z)-2-carboxy-4-methylthiazol-5(2H)-ylidene]ethyl phosphate + 4-amino-2-methyl-5-(diphosphooxymethyl)pyrimidine + 2 H(+) = thiamine phosphate + CO2 + diphosphate</text>
        <dbReference type="Rhea" id="RHEA:47844"/>
        <dbReference type="ChEBI" id="CHEBI:15378"/>
        <dbReference type="ChEBI" id="CHEBI:16526"/>
        <dbReference type="ChEBI" id="CHEBI:33019"/>
        <dbReference type="ChEBI" id="CHEBI:37575"/>
        <dbReference type="ChEBI" id="CHEBI:57841"/>
        <dbReference type="ChEBI" id="CHEBI:62899"/>
        <dbReference type="EC" id="2.5.1.3"/>
    </reaction>
</comment>
<dbReference type="GO" id="GO:0009229">
    <property type="term" value="P:thiamine diphosphate biosynthetic process"/>
    <property type="evidence" value="ECO:0007669"/>
    <property type="project" value="UniProtKB-UniRule"/>
</dbReference>
<organism evidence="13 14">
    <name type="scientific">Amphibacillus marinus</name>
    <dbReference type="NCBI Taxonomy" id="872970"/>
    <lineage>
        <taxon>Bacteria</taxon>
        <taxon>Bacillati</taxon>
        <taxon>Bacillota</taxon>
        <taxon>Bacilli</taxon>
        <taxon>Bacillales</taxon>
        <taxon>Bacillaceae</taxon>
        <taxon>Amphibacillus</taxon>
    </lineage>
</organism>
<dbReference type="UniPathway" id="UPA00060">
    <property type="reaction ID" value="UER00141"/>
</dbReference>
<evidence type="ECO:0000256" key="8">
    <source>
        <dbReference type="ARBA" id="ARBA00047883"/>
    </source>
</evidence>
<dbReference type="HAMAP" id="MF_00097">
    <property type="entry name" value="TMP_synthase"/>
    <property type="match status" value="1"/>
</dbReference>
<dbReference type="FunFam" id="3.20.20.70:FF:000096">
    <property type="entry name" value="Thiamine-phosphate synthase"/>
    <property type="match status" value="1"/>
</dbReference>
<accession>A0A1H8JXG6</accession>
<feature type="binding site" evidence="9">
    <location>
        <position position="95"/>
    </location>
    <ligand>
        <name>Mg(2+)</name>
        <dbReference type="ChEBI" id="CHEBI:18420"/>
    </ligand>
</feature>
<feature type="binding site" evidence="9">
    <location>
        <position position="75"/>
    </location>
    <ligand>
        <name>4-amino-2-methyl-5-(diphosphooxymethyl)pyrimidine</name>
        <dbReference type="ChEBI" id="CHEBI:57841"/>
    </ligand>
</feature>
<dbReference type="NCBIfam" id="TIGR00693">
    <property type="entry name" value="thiE"/>
    <property type="match status" value="1"/>
</dbReference>
<dbReference type="InterPro" id="IPR034291">
    <property type="entry name" value="TMP_synthase"/>
</dbReference>
<evidence type="ECO:0000256" key="10">
    <source>
        <dbReference type="RuleBase" id="RU003826"/>
    </source>
</evidence>
<evidence type="ECO:0000256" key="1">
    <source>
        <dbReference type="ARBA" id="ARBA00005165"/>
    </source>
</evidence>
<feature type="binding site" evidence="9">
    <location>
        <begin position="140"/>
        <end position="142"/>
    </location>
    <ligand>
        <name>2-[(2R,5Z)-2-carboxy-4-methylthiazol-5(2H)-ylidene]ethyl phosphate</name>
        <dbReference type="ChEBI" id="CHEBI:62899"/>
    </ligand>
</feature>
<dbReference type="SUPFAM" id="SSF51391">
    <property type="entry name" value="Thiamin phosphate synthase"/>
    <property type="match status" value="1"/>
</dbReference>
<feature type="binding site" evidence="9">
    <location>
        <begin position="40"/>
        <end position="44"/>
    </location>
    <ligand>
        <name>4-amino-2-methyl-5-(diphosphooxymethyl)pyrimidine</name>
        <dbReference type="ChEBI" id="CHEBI:57841"/>
    </ligand>
</feature>
<feature type="binding site" evidence="9">
    <location>
        <begin position="192"/>
        <end position="193"/>
    </location>
    <ligand>
        <name>2-[(2R,5Z)-2-carboxy-4-methylthiazol-5(2H)-ylidene]ethyl phosphate</name>
        <dbReference type="ChEBI" id="CHEBI:62899"/>
    </ligand>
</feature>
<feature type="binding site" evidence="9">
    <location>
        <position position="114"/>
    </location>
    <ligand>
        <name>4-amino-2-methyl-5-(diphosphooxymethyl)pyrimidine</name>
        <dbReference type="ChEBI" id="CHEBI:57841"/>
    </ligand>
</feature>
<dbReference type="PANTHER" id="PTHR20857">
    <property type="entry name" value="THIAMINE-PHOSPHATE PYROPHOSPHORYLASE"/>
    <property type="match status" value="1"/>
</dbReference>
<comment type="function">
    <text evidence="9">Condenses 4-methyl-5-(beta-hydroxyethyl)thiazole monophosphate (THZ-P) and 2-methyl-4-amino-5-hydroxymethyl pyrimidine pyrophosphate (HMP-PP) to form thiamine monophosphate (TMP).</text>
</comment>
<evidence type="ECO:0000256" key="9">
    <source>
        <dbReference type="HAMAP-Rule" id="MF_00097"/>
    </source>
</evidence>
<dbReference type="GO" id="GO:0000287">
    <property type="term" value="F:magnesium ion binding"/>
    <property type="evidence" value="ECO:0007669"/>
    <property type="project" value="UniProtKB-UniRule"/>
</dbReference>
<dbReference type="InterPro" id="IPR022998">
    <property type="entry name" value="ThiamineP_synth_TenI"/>
</dbReference>
<dbReference type="EMBL" id="FODJ01000002">
    <property type="protein sequence ID" value="SEN85380.1"/>
    <property type="molecule type" value="Genomic_DNA"/>
</dbReference>
<evidence type="ECO:0000256" key="6">
    <source>
        <dbReference type="ARBA" id="ARBA00047334"/>
    </source>
</evidence>
<comment type="similarity">
    <text evidence="9 10">Belongs to the thiamine-phosphate synthase family.</text>
</comment>
<feature type="domain" description="Thiamine phosphate synthase/TenI" evidence="12">
    <location>
        <begin position="9"/>
        <end position="195"/>
    </location>
</feature>
<comment type="pathway">
    <text evidence="1 9 11">Cofactor biosynthesis; thiamine diphosphate biosynthesis; thiamine phosphate from 4-amino-2-methyl-5-diphosphomethylpyrimidine and 4-methyl-5-(2-phosphoethyl)-thiazole: step 1/1.</text>
</comment>
<dbReference type="EC" id="2.5.1.3" evidence="9"/>
<dbReference type="Pfam" id="PF02581">
    <property type="entry name" value="TMP-TENI"/>
    <property type="match status" value="1"/>
</dbReference>
<dbReference type="GO" id="GO:0005737">
    <property type="term" value="C:cytoplasm"/>
    <property type="evidence" value="ECO:0007669"/>
    <property type="project" value="TreeGrafter"/>
</dbReference>
<name>A0A1H8JXG6_9BACI</name>
<dbReference type="GO" id="GO:0004789">
    <property type="term" value="F:thiamine-phosphate diphosphorylase activity"/>
    <property type="evidence" value="ECO:0007669"/>
    <property type="project" value="UniProtKB-UniRule"/>
</dbReference>
<evidence type="ECO:0000313" key="13">
    <source>
        <dbReference type="EMBL" id="SEN85380.1"/>
    </source>
</evidence>
<dbReference type="InterPro" id="IPR013785">
    <property type="entry name" value="Aldolase_TIM"/>
</dbReference>
<evidence type="ECO:0000256" key="5">
    <source>
        <dbReference type="ARBA" id="ARBA00022977"/>
    </source>
</evidence>
<evidence type="ECO:0000313" key="14">
    <source>
        <dbReference type="Proteomes" id="UP000199300"/>
    </source>
</evidence>